<dbReference type="InterPro" id="IPR004805">
    <property type="entry name" value="DnaE2/DnaE/PolC"/>
</dbReference>
<dbReference type="AlphaFoldDB" id="A0A8D4VQD6"/>
<keyword evidence="9 13" id="KW-0227">DNA damage</keyword>
<dbReference type="Pfam" id="PF01336">
    <property type="entry name" value="tRNA_anti-codon"/>
    <property type="match status" value="1"/>
</dbReference>
<proteinExistence type="inferred from homology"/>
<dbReference type="Pfam" id="PF02811">
    <property type="entry name" value="PHP"/>
    <property type="match status" value="1"/>
</dbReference>
<protein>
    <recommendedName>
        <fullName evidence="4 13">Error-prone DNA polymerase</fullName>
        <ecNumber evidence="3 13">2.7.7.7</ecNumber>
    </recommendedName>
</protein>
<dbReference type="GO" id="GO:0006260">
    <property type="term" value="P:DNA replication"/>
    <property type="evidence" value="ECO:0007669"/>
    <property type="project" value="UniProtKB-KW"/>
</dbReference>
<sequence length="1063" mass="116374">MAAYAELHCLSNFTFLRGASHPEELTERADKLGYSALAITDECSLAGVVRAHAAAKPLGIKLIVGSEIQLADGPKLVLLAQNREGYGNLSQLVSLGRRRANKGGYRLEMADLEPGLADCLALLIPAADSVGCALRTLTALDGAQCAPYDDARWLAERFPGRAWIAAELLLEQDPAVQLDQLRRLSQASGLPLAAAGDVHMHVRRRKILQDTLSAVRHKTTLAQAGYALQRNAERHLRSRGKLARLYPPELLAETLRVAERCAFSLDELRYEYPEELVPQGETASGYLCRITEEGLRQRFPHGEPGKVRAQIEHELALIAELQYEPFFLTVYDIVRYARSRGILCQGRGSAANSAVCYCLGITEVDPARGNLLFERFISRERGEPPDIDVDFEHERREEVIQYLYGKYGRDRAALAACVISYRPRSALRDVGKALGLELTQVDRVAKSIAWWDGPDDLRQRFVEAGLDPQSPVVRRWASIADELRGFPRHLSQHVGGFVISRGPLSRLVPVENAAMAARTVIQWDKDDLDALGLLKVDVLALGMLSAIRRALELVSARRGQPFTLADIPPEDPAVYRMISAADTLGVFQVESRAQMAMLPRLRPRNFYDLVIEVSIVRPGPIQGGMVHPYLKRRQGLERIAYPSEAVKTVLERTLGVPIFQEQVMQLAVVAGGFTPGEADQLRRAMGAWRRHGELEKFRQKLIDGMKERGYSDRFAQQLYRQIQGFGEYGFPESHAASFALLVYVSAWLKCHEPAAFLAALLDSQPMGFYAPAQLIQDAKRHGVTVLPADVSASGWKCSLEPVAAAPGRDGRGQGPLLPAVRLGLCLVKGLSPEAGRRIAAARNALSASGAGGGEGGVIFTSLAHLAQAAALDRRELQALAAAGAVQSLAGHRRNAYWLAAGVEQRVGLLEHAPIQETLPGFEAPTEGQDIVADYASLGFTLGAHPLALLRPRFYRRGVQTAAKLRSLPDGSRTATAGLVTHRQRPGSAAGVIFVTLEDETGYINVIVRPDLAERQRRELLGASLLGVAGTLERQGPVAHLVAEKLYDYSGQLGRLQTTSRDFR</sequence>
<dbReference type="CDD" id="cd04485">
    <property type="entry name" value="DnaE_OBF"/>
    <property type="match status" value="1"/>
</dbReference>
<dbReference type="EC" id="2.7.7.7" evidence="3 13"/>
<comment type="subcellular location">
    <subcellularLocation>
        <location evidence="1 13">Cytoplasm</location>
    </subcellularLocation>
</comment>
<name>A0A8D4VQD6_9GAMM</name>
<dbReference type="GO" id="GO:0003676">
    <property type="term" value="F:nucleic acid binding"/>
    <property type="evidence" value="ECO:0007669"/>
    <property type="project" value="InterPro"/>
</dbReference>
<dbReference type="InterPro" id="IPR011708">
    <property type="entry name" value="DNA_pol3_alpha_NTPase_dom"/>
</dbReference>
<keyword evidence="7 13" id="KW-0548">Nucleotidyltransferase</keyword>
<keyword evidence="8 13" id="KW-0235">DNA replication</keyword>
<accession>A0A8D4VQD6</accession>
<keyword evidence="11 13" id="KW-0234">DNA repair</keyword>
<dbReference type="Pfam" id="PF17657">
    <property type="entry name" value="DNA_pol3_finger"/>
    <property type="match status" value="1"/>
</dbReference>
<evidence type="ECO:0000256" key="5">
    <source>
        <dbReference type="ARBA" id="ARBA00022490"/>
    </source>
</evidence>
<dbReference type="Proteomes" id="UP000824988">
    <property type="component" value="Chromosome"/>
</dbReference>
<evidence type="ECO:0000256" key="12">
    <source>
        <dbReference type="ARBA" id="ARBA00049244"/>
    </source>
</evidence>
<keyword evidence="6 13" id="KW-0808">Transferase</keyword>
<evidence type="ECO:0000256" key="8">
    <source>
        <dbReference type="ARBA" id="ARBA00022705"/>
    </source>
</evidence>
<dbReference type="GO" id="GO:0003887">
    <property type="term" value="F:DNA-directed DNA polymerase activity"/>
    <property type="evidence" value="ECO:0007669"/>
    <property type="project" value="UniProtKB-UniRule"/>
</dbReference>
<evidence type="ECO:0000313" key="16">
    <source>
        <dbReference type="Proteomes" id="UP000824988"/>
    </source>
</evidence>
<dbReference type="RefSeq" id="WP_246598853.1">
    <property type="nucleotide sequence ID" value="NZ_AP019782.1"/>
</dbReference>
<dbReference type="InterPro" id="IPR023073">
    <property type="entry name" value="DnaE2"/>
</dbReference>
<gene>
    <name evidence="13 15" type="primary">dnaE2</name>
    <name evidence="15" type="ORF">MoryE10_23880</name>
</gene>
<feature type="domain" description="Polymerase/histidinol phosphatase N-terminal" evidence="14">
    <location>
        <begin position="5"/>
        <end position="72"/>
    </location>
</feature>
<evidence type="ECO:0000313" key="15">
    <source>
        <dbReference type="EMBL" id="BBL71782.1"/>
    </source>
</evidence>
<evidence type="ECO:0000256" key="1">
    <source>
        <dbReference type="ARBA" id="ARBA00004496"/>
    </source>
</evidence>
<dbReference type="GO" id="GO:0005737">
    <property type="term" value="C:cytoplasm"/>
    <property type="evidence" value="ECO:0007669"/>
    <property type="project" value="UniProtKB-SubCell"/>
</dbReference>
<reference evidence="15" key="1">
    <citation type="submission" date="2019-06" db="EMBL/GenBank/DDBJ databases">
        <title>Complete genome sequence of Methylogaea oryzae strain JCM16910.</title>
        <authorList>
            <person name="Asakawa S."/>
        </authorList>
    </citation>
    <scope>NUCLEOTIDE SEQUENCE</scope>
    <source>
        <strain evidence="15">E10</strain>
    </source>
</reference>
<keyword evidence="16" id="KW-1185">Reference proteome</keyword>
<dbReference type="KEGG" id="moz:MoryE10_23880"/>
<evidence type="ECO:0000256" key="3">
    <source>
        <dbReference type="ARBA" id="ARBA00012417"/>
    </source>
</evidence>
<dbReference type="InterPro" id="IPR029460">
    <property type="entry name" value="DNAPol_HHH"/>
</dbReference>
<evidence type="ECO:0000259" key="14">
    <source>
        <dbReference type="SMART" id="SM00481"/>
    </source>
</evidence>
<evidence type="ECO:0000256" key="13">
    <source>
        <dbReference type="HAMAP-Rule" id="MF_01902"/>
    </source>
</evidence>
<dbReference type="InterPro" id="IPR004365">
    <property type="entry name" value="NA-bd_OB_tRNA"/>
</dbReference>
<comment type="catalytic activity">
    <reaction evidence="12 13">
        <text>DNA(n) + a 2'-deoxyribonucleoside 5'-triphosphate = DNA(n+1) + diphosphate</text>
        <dbReference type="Rhea" id="RHEA:22508"/>
        <dbReference type="Rhea" id="RHEA-COMP:17339"/>
        <dbReference type="Rhea" id="RHEA-COMP:17340"/>
        <dbReference type="ChEBI" id="CHEBI:33019"/>
        <dbReference type="ChEBI" id="CHEBI:61560"/>
        <dbReference type="ChEBI" id="CHEBI:173112"/>
        <dbReference type="EC" id="2.7.7.7"/>
    </reaction>
</comment>
<evidence type="ECO:0000256" key="2">
    <source>
        <dbReference type="ARBA" id="ARBA00007391"/>
    </source>
</evidence>
<dbReference type="EMBL" id="AP019782">
    <property type="protein sequence ID" value="BBL71782.1"/>
    <property type="molecule type" value="Genomic_DNA"/>
</dbReference>
<dbReference type="NCBIfam" id="NF004225">
    <property type="entry name" value="PRK05672.1"/>
    <property type="match status" value="1"/>
</dbReference>
<dbReference type="NCBIfam" id="TIGR00594">
    <property type="entry name" value="polc"/>
    <property type="match status" value="1"/>
</dbReference>
<dbReference type="PANTHER" id="PTHR32294:SF4">
    <property type="entry name" value="ERROR-PRONE DNA POLYMERASE"/>
    <property type="match status" value="1"/>
</dbReference>
<dbReference type="Pfam" id="PF14579">
    <property type="entry name" value="HHH_6"/>
    <property type="match status" value="1"/>
</dbReference>
<dbReference type="HAMAP" id="MF_01902">
    <property type="entry name" value="DNApol_error_prone"/>
    <property type="match status" value="1"/>
</dbReference>
<evidence type="ECO:0000256" key="11">
    <source>
        <dbReference type="ARBA" id="ARBA00023204"/>
    </source>
</evidence>
<evidence type="ECO:0000256" key="4">
    <source>
        <dbReference type="ARBA" id="ARBA00017273"/>
    </source>
</evidence>
<evidence type="ECO:0000256" key="6">
    <source>
        <dbReference type="ARBA" id="ARBA00022679"/>
    </source>
</evidence>
<organism evidence="15 16">
    <name type="scientific">Methylogaea oryzae</name>
    <dbReference type="NCBI Taxonomy" id="1295382"/>
    <lineage>
        <taxon>Bacteria</taxon>
        <taxon>Pseudomonadati</taxon>
        <taxon>Pseudomonadota</taxon>
        <taxon>Gammaproteobacteria</taxon>
        <taxon>Methylococcales</taxon>
        <taxon>Methylococcaceae</taxon>
        <taxon>Methylogaea</taxon>
    </lineage>
</organism>
<dbReference type="InterPro" id="IPR003141">
    <property type="entry name" value="Pol/His_phosphatase_N"/>
</dbReference>
<dbReference type="Pfam" id="PF07733">
    <property type="entry name" value="DNA_pol3_alpha"/>
    <property type="match status" value="1"/>
</dbReference>
<evidence type="ECO:0000256" key="9">
    <source>
        <dbReference type="ARBA" id="ARBA00022763"/>
    </source>
</evidence>
<dbReference type="InterPro" id="IPR040982">
    <property type="entry name" value="DNA_pol3_finger"/>
</dbReference>
<dbReference type="GO" id="GO:0006281">
    <property type="term" value="P:DNA repair"/>
    <property type="evidence" value="ECO:0007669"/>
    <property type="project" value="UniProtKB-UniRule"/>
</dbReference>
<evidence type="ECO:0000256" key="7">
    <source>
        <dbReference type="ARBA" id="ARBA00022695"/>
    </source>
</evidence>
<keyword evidence="5 13" id="KW-0963">Cytoplasm</keyword>
<dbReference type="InterPro" id="IPR004013">
    <property type="entry name" value="PHP_dom"/>
</dbReference>
<dbReference type="SMART" id="SM00481">
    <property type="entry name" value="POLIIIAc"/>
    <property type="match status" value="1"/>
</dbReference>
<comment type="function">
    <text evidence="13">DNA polymerase involved in damage-induced mutagenesis and translesion synthesis (TLS). It is not the major replicative DNA polymerase.</text>
</comment>
<dbReference type="GO" id="GO:0008408">
    <property type="term" value="F:3'-5' exonuclease activity"/>
    <property type="evidence" value="ECO:0007669"/>
    <property type="project" value="InterPro"/>
</dbReference>
<dbReference type="CDD" id="cd07434">
    <property type="entry name" value="PHP_PolIIIA_DnaE2"/>
    <property type="match status" value="1"/>
</dbReference>
<dbReference type="PANTHER" id="PTHR32294">
    <property type="entry name" value="DNA POLYMERASE III SUBUNIT ALPHA"/>
    <property type="match status" value="1"/>
</dbReference>
<keyword evidence="10 13" id="KW-0239">DNA-directed DNA polymerase</keyword>
<evidence type="ECO:0000256" key="10">
    <source>
        <dbReference type="ARBA" id="ARBA00022932"/>
    </source>
</evidence>
<comment type="similarity">
    <text evidence="2 13">Belongs to the DNA polymerase type-C family. DnaE2 subfamily.</text>
</comment>